<protein>
    <submittedName>
        <fullName evidence="1">Uncharacterized protein</fullName>
    </submittedName>
</protein>
<name>A0A9D4GDN1_DREPO</name>
<reference evidence="1" key="2">
    <citation type="submission" date="2020-11" db="EMBL/GenBank/DDBJ databases">
        <authorList>
            <person name="McCartney M.A."/>
            <person name="Auch B."/>
            <person name="Kono T."/>
            <person name="Mallez S."/>
            <person name="Becker A."/>
            <person name="Gohl D.M."/>
            <person name="Silverstein K.A.T."/>
            <person name="Koren S."/>
            <person name="Bechman K.B."/>
            <person name="Herman A."/>
            <person name="Abrahante J.E."/>
            <person name="Garbe J."/>
        </authorList>
    </citation>
    <scope>NUCLEOTIDE SEQUENCE</scope>
    <source>
        <strain evidence="1">Duluth1</strain>
        <tissue evidence="1">Whole animal</tissue>
    </source>
</reference>
<sequence length="230" mass="26716">MEEVICIYCDFSISNFGHKINHCISKHESTILKIKISNYCATNKQLLSYSKDVQTISKELKSSSIIANNETKTKQTSKCEQESPLKKFLKPTTPVKYVHRTLKENSEIGGNDEADLNFYFEDMSLLETSTVVQTESCIVEKTDAIEERDIETVEYLSDKIPAVLEYFKSENQVEMYVKFTTILAERKLPLSNIAVLLFVDIVEWFLLESIRDMRYSEDEKQFWRIGLQLF</sequence>
<dbReference type="AlphaFoldDB" id="A0A9D4GDN1"/>
<evidence type="ECO:0000313" key="2">
    <source>
        <dbReference type="Proteomes" id="UP000828390"/>
    </source>
</evidence>
<keyword evidence="2" id="KW-1185">Reference proteome</keyword>
<comment type="caution">
    <text evidence="1">The sequence shown here is derived from an EMBL/GenBank/DDBJ whole genome shotgun (WGS) entry which is preliminary data.</text>
</comment>
<organism evidence="1 2">
    <name type="scientific">Dreissena polymorpha</name>
    <name type="common">Zebra mussel</name>
    <name type="synonym">Mytilus polymorpha</name>
    <dbReference type="NCBI Taxonomy" id="45954"/>
    <lineage>
        <taxon>Eukaryota</taxon>
        <taxon>Metazoa</taxon>
        <taxon>Spiralia</taxon>
        <taxon>Lophotrochozoa</taxon>
        <taxon>Mollusca</taxon>
        <taxon>Bivalvia</taxon>
        <taxon>Autobranchia</taxon>
        <taxon>Heteroconchia</taxon>
        <taxon>Euheterodonta</taxon>
        <taxon>Imparidentia</taxon>
        <taxon>Neoheterodontei</taxon>
        <taxon>Myida</taxon>
        <taxon>Dreissenoidea</taxon>
        <taxon>Dreissenidae</taxon>
        <taxon>Dreissena</taxon>
    </lineage>
</organism>
<gene>
    <name evidence="1" type="ORF">DPMN_141938</name>
</gene>
<evidence type="ECO:0000313" key="1">
    <source>
        <dbReference type="EMBL" id="KAH3813478.1"/>
    </source>
</evidence>
<dbReference type="EMBL" id="JAIWYP010000006">
    <property type="protein sequence ID" value="KAH3813478.1"/>
    <property type="molecule type" value="Genomic_DNA"/>
</dbReference>
<reference evidence="1" key="1">
    <citation type="journal article" date="2019" name="bioRxiv">
        <title>The Genome of the Zebra Mussel, Dreissena polymorpha: A Resource for Invasive Species Research.</title>
        <authorList>
            <person name="McCartney M.A."/>
            <person name="Auch B."/>
            <person name="Kono T."/>
            <person name="Mallez S."/>
            <person name="Zhang Y."/>
            <person name="Obille A."/>
            <person name="Becker A."/>
            <person name="Abrahante J.E."/>
            <person name="Garbe J."/>
            <person name="Badalamenti J.P."/>
            <person name="Herman A."/>
            <person name="Mangelson H."/>
            <person name="Liachko I."/>
            <person name="Sullivan S."/>
            <person name="Sone E.D."/>
            <person name="Koren S."/>
            <person name="Silverstein K.A.T."/>
            <person name="Beckman K.B."/>
            <person name="Gohl D.M."/>
        </authorList>
    </citation>
    <scope>NUCLEOTIDE SEQUENCE</scope>
    <source>
        <strain evidence="1">Duluth1</strain>
        <tissue evidence="1">Whole animal</tissue>
    </source>
</reference>
<proteinExistence type="predicted"/>
<dbReference type="Proteomes" id="UP000828390">
    <property type="component" value="Unassembled WGS sequence"/>
</dbReference>
<accession>A0A9D4GDN1</accession>